<dbReference type="FunFam" id="1.10.10.10:FF:000121">
    <property type="entry name" value="ETS translocation variant 5"/>
    <property type="match status" value="1"/>
</dbReference>
<dbReference type="PROSITE" id="PS00345">
    <property type="entry name" value="ETS_DOMAIN_1"/>
    <property type="match status" value="1"/>
</dbReference>
<evidence type="ECO:0000256" key="1">
    <source>
        <dbReference type="ARBA" id="ARBA00004123"/>
    </source>
</evidence>
<dbReference type="VEuPathDB" id="VectorBase:AALB000193"/>
<feature type="compositionally biased region" description="Low complexity" evidence="6">
    <location>
        <begin position="647"/>
        <end position="666"/>
    </location>
</feature>
<feature type="compositionally biased region" description="Basic residues" evidence="6">
    <location>
        <begin position="235"/>
        <end position="258"/>
    </location>
</feature>
<dbReference type="InterPro" id="IPR000418">
    <property type="entry name" value="Ets_dom"/>
</dbReference>
<feature type="compositionally biased region" description="Basic and acidic residues" evidence="6">
    <location>
        <begin position="681"/>
        <end position="690"/>
    </location>
</feature>
<protein>
    <submittedName>
        <fullName evidence="7">Uncharacterized protein</fullName>
    </submittedName>
</protein>
<dbReference type="InterPro" id="IPR036388">
    <property type="entry name" value="WH-like_DNA-bd_sf"/>
</dbReference>
<evidence type="ECO:0000313" key="7">
    <source>
        <dbReference type="EnsemblMetazoa" id="AALB000193-PA"/>
    </source>
</evidence>
<evidence type="ECO:0000256" key="5">
    <source>
        <dbReference type="RuleBase" id="RU004019"/>
    </source>
</evidence>
<dbReference type="Gene3D" id="1.10.10.10">
    <property type="entry name" value="Winged helix-like DNA-binding domain superfamily/Winged helix DNA-binding domain"/>
    <property type="match status" value="1"/>
</dbReference>
<dbReference type="GO" id="GO:0030154">
    <property type="term" value="P:cell differentiation"/>
    <property type="evidence" value="ECO:0007669"/>
    <property type="project" value="TreeGrafter"/>
</dbReference>
<feature type="compositionally biased region" description="Low complexity" evidence="6">
    <location>
        <begin position="102"/>
        <end position="121"/>
    </location>
</feature>
<comment type="similarity">
    <text evidence="2 5">Belongs to the ETS family.</text>
</comment>
<feature type="region of interest" description="Disordered" evidence="6">
    <location>
        <begin position="96"/>
        <end position="184"/>
    </location>
</feature>
<keyword evidence="8" id="KW-1185">Reference proteome</keyword>
<evidence type="ECO:0000256" key="3">
    <source>
        <dbReference type="ARBA" id="ARBA00023125"/>
    </source>
</evidence>
<dbReference type="GO" id="GO:0000981">
    <property type="term" value="F:DNA-binding transcription factor activity, RNA polymerase II-specific"/>
    <property type="evidence" value="ECO:0007669"/>
    <property type="project" value="TreeGrafter"/>
</dbReference>
<dbReference type="PANTHER" id="PTHR11849">
    <property type="entry name" value="ETS"/>
    <property type="match status" value="1"/>
</dbReference>
<feature type="compositionally biased region" description="Polar residues" evidence="6">
    <location>
        <begin position="691"/>
        <end position="704"/>
    </location>
</feature>
<name>A0A182F169_ANOAL</name>
<dbReference type="PRINTS" id="PR00454">
    <property type="entry name" value="ETSDOMAIN"/>
</dbReference>
<dbReference type="SMART" id="SM00413">
    <property type="entry name" value="ETS"/>
    <property type="match status" value="1"/>
</dbReference>
<organism evidence="7 8">
    <name type="scientific">Anopheles albimanus</name>
    <name type="common">New world malaria mosquito</name>
    <dbReference type="NCBI Taxonomy" id="7167"/>
    <lineage>
        <taxon>Eukaryota</taxon>
        <taxon>Metazoa</taxon>
        <taxon>Ecdysozoa</taxon>
        <taxon>Arthropoda</taxon>
        <taxon>Hexapoda</taxon>
        <taxon>Insecta</taxon>
        <taxon>Pterygota</taxon>
        <taxon>Neoptera</taxon>
        <taxon>Endopterygota</taxon>
        <taxon>Diptera</taxon>
        <taxon>Nematocera</taxon>
        <taxon>Culicoidea</taxon>
        <taxon>Culicidae</taxon>
        <taxon>Anophelinae</taxon>
        <taxon>Anopheles</taxon>
    </lineage>
</organism>
<dbReference type="VEuPathDB" id="VectorBase:AALB20_032077"/>
<feature type="region of interest" description="Disordered" evidence="6">
    <location>
        <begin position="628"/>
        <end position="704"/>
    </location>
</feature>
<evidence type="ECO:0000256" key="6">
    <source>
        <dbReference type="SAM" id="MobiDB-lite"/>
    </source>
</evidence>
<sequence length="704" mass="74101">DLDSVAAVAAAAAAGAGAGSSSKPCTTSASTTAALILAVSGGDNSRTASATLVVDQTTAVHHHHHHSQHANDFLSTSLSSPAASSVAANYLLHQHHLHHHQQQQQQQQQHLEQHSVVQQQLNQDNRLTSGSGGSSSTGGNSNGQAPVSSQSNSQSQIQPASGKQQQQHRTADDQSVSASPEPGTAGAIAATIASAPSLAAHVNPFHSGNGSSATTALANDFYPEYRISSEYRLNSHHHHHHHHHHPHHHHHHHPHHHPRDLWTAAAAVASHAPDLDGEGCDGGSYSLRHGHGEYLWAWGNASRNRNPASQKTTKTLRNERSAFFDFSTTPATAHPAAAAAAYCYRLSTPPQLVKREPSDVSAAAAWHTYSERMFSDPLYTSLKLQTQQSSPPQLVPQHSIFPDSTSSHLATAAAAAAAAVSLESHQHSLLAGHGANQPSSGTDGHHASAVADSFLHQQSTPGAGTVGYAYRQTADMVSSSESDYCNGSGSTGNTGTIASISTTTTNPSPLSALQGGPGGGPLHQRRGSLQLWQFLVALLDEPTSSAGCIAWTGRGMEFKLVEPEEVARRWGIQKNRPAMNYDKLSRSLRYYYEKGIMQKVAGERYVYKFVCDPEALFNMAYGGATGGAGGAGASQTNHQSCSGMDGSLGHSHGTHHGGASSASPSHNCHNPATGVGPPLGDHSDEVDRNHSYFSASSSAYNHNN</sequence>
<feature type="compositionally biased region" description="Polar residues" evidence="6">
    <location>
        <begin position="162"/>
        <end position="178"/>
    </location>
</feature>
<dbReference type="GO" id="GO:0005634">
    <property type="term" value="C:nucleus"/>
    <property type="evidence" value="ECO:0007669"/>
    <property type="project" value="UniProtKB-SubCell"/>
</dbReference>
<reference evidence="7 8" key="1">
    <citation type="journal article" date="2017" name="G3 (Bethesda)">
        <title>The Physical Genome Mapping of Anopheles albimanus Corrected Scaffold Misassemblies and Identified Interarm Rearrangements in Genus Anopheles.</title>
        <authorList>
            <person name="Artemov G.N."/>
            <person name="Peery A.N."/>
            <person name="Jiang X."/>
            <person name="Tu Z."/>
            <person name="Stegniy V.N."/>
            <person name="Sharakhova M.V."/>
            <person name="Sharakhov I.V."/>
        </authorList>
    </citation>
    <scope>NUCLEOTIDE SEQUENCE [LARGE SCALE GENOMIC DNA]</scope>
    <source>
        <strain evidence="7 8">ALBI9_A</strain>
    </source>
</reference>
<dbReference type="AlphaFoldDB" id="A0A182F169"/>
<dbReference type="Pfam" id="PF00178">
    <property type="entry name" value="Ets"/>
    <property type="match status" value="1"/>
</dbReference>
<dbReference type="SUPFAM" id="SSF46785">
    <property type="entry name" value="Winged helix' DNA-binding domain"/>
    <property type="match status" value="1"/>
</dbReference>
<dbReference type="STRING" id="7167.A0A182F169"/>
<dbReference type="PROSITE" id="PS50061">
    <property type="entry name" value="ETS_DOMAIN_3"/>
    <property type="match status" value="1"/>
</dbReference>
<evidence type="ECO:0000256" key="4">
    <source>
        <dbReference type="ARBA" id="ARBA00023242"/>
    </source>
</evidence>
<dbReference type="EnsemblMetazoa" id="AALB000193-RA">
    <property type="protein sequence ID" value="AALB000193-PA"/>
    <property type="gene ID" value="AALB000193"/>
</dbReference>
<feature type="compositionally biased region" description="Low complexity" evidence="6">
    <location>
        <begin position="137"/>
        <end position="161"/>
    </location>
</feature>
<dbReference type="GO" id="GO:0043565">
    <property type="term" value="F:sequence-specific DNA binding"/>
    <property type="evidence" value="ECO:0007669"/>
    <property type="project" value="InterPro"/>
</dbReference>
<dbReference type="InterPro" id="IPR036390">
    <property type="entry name" value="WH_DNA-bd_sf"/>
</dbReference>
<feature type="region of interest" description="Disordered" evidence="6">
    <location>
        <begin position="479"/>
        <end position="522"/>
    </location>
</feature>
<proteinExistence type="inferred from homology"/>
<dbReference type="PROSITE" id="PS00346">
    <property type="entry name" value="ETS_DOMAIN_2"/>
    <property type="match status" value="1"/>
</dbReference>
<comment type="subcellular location">
    <subcellularLocation>
        <location evidence="1 5">Nucleus</location>
    </subcellularLocation>
</comment>
<evidence type="ECO:0000256" key="2">
    <source>
        <dbReference type="ARBA" id="ARBA00005562"/>
    </source>
</evidence>
<accession>A0A182F169</accession>
<feature type="region of interest" description="Disordered" evidence="6">
    <location>
        <begin position="235"/>
        <end position="259"/>
    </location>
</feature>
<evidence type="ECO:0000313" key="8">
    <source>
        <dbReference type="Proteomes" id="UP000069272"/>
    </source>
</evidence>
<dbReference type="InterPro" id="IPR046328">
    <property type="entry name" value="ETS_fam"/>
</dbReference>
<keyword evidence="4 5" id="KW-0539">Nucleus</keyword>
<dbReference type="PANTHER" id="PTHR11849:SF282">
    <property type="entry name" value="ETV5-RELATED PROTEIN ETS96B"/>
    <property type="match status" value="1"/>
</dbReference>
<reference evidence="7" key="2">
    <citation type="submission" date="2022-08" db="UniProtKB">
        <authorList>
            <consortium name="EnsemblMetazoa"/>
        </authorList>
    </citation>
    <scope>IDENTIFICATION</scope>
    <source>
        <strain evidence="7">STECLA/ALBI9_A</strain>
    </source>
</reference>
<keyword evidence="3 5" id="KW-0238">DNA-binding</keyword>
<dbReference type="Proteomes" id="UP000069272">
    <property type="component" value="Chromosome 2L"/>
</dbReference>
<feature type="compositionally biased region" description="Low complexity" evidence="6">
    <location>
        <begin position="487"/>
        <end position="514"/>
    </location>
</feature>